<gene>
    <name evidence="8" type="ORF">AKAW2_80810S</name>
</gene>
<feature type="coiled-coil region" evidence="6">
    <location>
        <begin position="811"/>
        <end position="898"/>
    </location>
</feature>
<evidence type="ECO:0000256" key="7">
    <source>
        <dbReference type="SAM" id="MobiDB-lite"/>
    </source>
</evidence>
<evidence type="ECO:0000256" key="1">
    <source>
        <dbReference type="ARBA" id="ARBA00022701"/>
    </source>
</evidence>
<name>A0A7R7WM83_ASPKA</name>
<feature type="compositionally biased region" description="Polar residues" evidence="7">
    <location>
        <begin position="1008"/>
        <end position="1030"/>
    </location>
</feature>
<evidence type="ECO:0000256" key="3">
    <source>
        <dbReference type="ARBA" id="ARBA00022840"/>
    </source>
</evidence>
<protein>
    <submittedName>
        <fullName evidence="8">Uncharacterized protein</fullName>
    </submittedName>
</protein>
<keyword evidence="4 6" id="KW-0175">Coiled coil</keyword>
<keyword evidence="1" id="KW-0493">Microtubule</keyword>
<keyword evidence="2" id="KW-0547">Nucleotide-binding</keyword>
<evidence type="ECO:0000256" key="5">
    <source>
        <dbReference type="ARBA" id="ARBA00023175"/>
    </source>
</evidence>
<dbReference type="GO" id="GO:0005874">
    <property type="term" value="C:microtubule"/>
    <property type="evidence" value="ECO:0007669"/>
    <property type="project" value="UniProtKB-KW"/>
</dbReference>
<reference evidence="8" key="2">
    <citation type="submission" date="2021-02" db="EMBL/GenBank/DDBJ databases">
        <title>Aspergillus luchuensis mut. kawachii IFO 4304 genome sequence.</title>
        <authorList>
            <person name="Mori K."/>
            <person name="Kadooka C."/>
            <person name="Goto M."/>
            <person name="Futagami T."/>
        </authorList>
    </citation>
    <scope>NUCLEOTIDE SEQUENCE</scope>
    <source>
        <strain evidence="8">IFO 4308</strain>
    </source>
</reference>
<dbReference type="AlphaFoldDB" id="A0A7R7WM83"/>
<keyword evidence="5" id="KW-0505">Motor protein</keyword>
<dbReference type="OrthoDB" id="5332870at2759"/>
<dbReference type="PANTHER" id="PTHR37739">
    <property type="entry name" value="KINESIN-LIKE PROTEIN KIN-12D"/>
    <property type="match status" value="1"/>
</dbReference>
<dbReference type="Proteomes" id="UP000661280">
    <property type="component" value="Chromosome 8"/>
</dbReference>
<keyword evidence="3" id="KW-0067">ATP-binding</keyword>
<evidence type="ECO:0000313" key="9">
    <source>
        <dbReference type="Proteomes" id="UP000661280"/>
    </source>
</evidence>
<dbReference type="PANTHER" id="PTHR37739:SF16">
    <property type="entry name" value="KINESIN-LIKE PROTEIN"/>
    <property type="match status" value="1"/>
</dbReference>
<sequence length="1073" mass="119606">MNTHPIDGVRLADMPDQQSIRLSHEVERLVTAPYAPSFQDLYSLTQSTTSQSIRLWASHKPCQIGALVDVLVDGLSRSRFALPLLETFVSAPAVRDALLERHPCLLDQFLQGAVGNDKAEYALVCTAILSSPLPPEFMIPARLTQFMEKMIRTMGEDPRAENILPLNQISNGIKRSPRLLEEIPSEVMASLQVELTKTLRNLSDHMGNLLCLATFARMASLEDPGTEKGCVRFVPSWLQSVNHFFGPKRGLKTLDLVVLRVILACSDSCSDLTVDKAAESIRLAIEICDRVEPEQRESWVKANGSKIAKLREKITRSGIDSGVQMLGATFLASLLPVAALSTDIARVAVDGLISRDSKFVLGVLTSEYIPRLVGASVACLGVTAIRSLLEYIVSSLDTTSSPSLTHILVAKSLVTGLHSASLNSAIFAEPLEQCQQVLWKIIESFPRNHALSSCHGSQECGAARSQLENELIYGFLSFYLHALLSQTTTQDTIAGNATLQMFLAQNKQLLHGQKCSFSEAESSRAAKTYTTLNVREGVSAPSSRSDWRSSMSETLMLNARVSNDSLMRKMEEVCYDLEQRCDDVEAPLRAMEQERNAISAEAQQLREQNGALELQVQQASDTMGGLRLEISRLETHAEAASIRAEELSATLDAARRDLEDQRREFQDNMASEVEKARTRELDLVASITERDDQLESLHDEMIAQRAENTNLQNALDEASKEKSSLIKTNDSLNQNLAGLEEKLRQSELLLVQKDEYKEQILSEKADTERGMEALRIQVGLLIFQWQELRHANGFMQLEEERMKSRQLASTLEKTERGLQVEQETVRDYEAQLSAASTKYETQKEEIFSLRMAMQAAASDATKELQAKDKRIHHLEKKVQQLRNERAAKAREFSEAQQHIGRLMNVMGIRVDTDGTRPPSKQTRKSSARPSTTTMTQQTQPAELQTQPENSQVEPFENNLPSPPCRSPKRTMDNAFPPADPSSQQIRGGRKSRNVTPQHRRTPLEDADLNSQPCAQRSPASQRSECGTSDQVRTRASLEENQLQHIDLDMDLEFSKDFLFTSTSLSTANDPTQQ</sequence>
<dbReference type="RefSeq" id="XP_041548771.1">
    <property type="nucleotide sequence ID" value="XM_041681871.1"/>
</dbReference>
<feature type="compositionally biased region" description="Basic residues" evidence="7">
    <location>
        <begin position="987"/>
        <end position="1000"/>
    </location>
</feature>
<organism evidence="8 9">
    <name type="scientific">Aspergillus kawachii</name>
    <name type="common">White koji mold</name>
    <name type="synonym">Aspergillus awamori var. kawachi</name>
    <dbReference type="NCBI Taxonomy" id="1069201"/>
    <lineage>
        <taxon>Eukaryota</taxon>
        <taxon>Fungi</taxon>
        <taxon>Dikarya</taxon>
        <taxon>Ascomycota</taxon>
        <taxon>Pezizomycotina</taxon>
        <taxon>Eurotiomycetes</taxon>
        <taxon>Eurotiomycetidae</taxon>
        <taxon>Eurotiales</taxon>
        <taxon>Aspergillaceae</taxon>
        <taxon>Aspergillus</taxon>
        <taxon>Aspergillus subgen. Circumdati</taxon>
    </lineage>
</organism>
<dbReference type="GO" id="GO:0005524">
    <property type="term" value="F:ATP binding"/>
    <property type="evidence" value="ECO:0007669"/>
    <property type="project" value="UniProtKB-KW"/>
</dbReference>
<feature type="region of interest" description="Disordered" evidence="7">
    <location>
        <begin position="910"/>
        <end position="1033"/>
    </location>
</feature>
<evidence type="ECO:0000256" key="4">
    <source>
        <dbReference type="ARBA" id="ARBA00023054"/>
    </source>
</evidence>
<evidence type="ECO:0000313" key="8">
    <source>
        <dbReference type="EMBL" id="BCS05009.1"/>
    </source>
</evidence>
<dbReference type="GeneID" id="64966330"/>
<evidence type="ECO:0000256" key="2">
    <source>
        <dbReference type="ARBA" id="ARBA00022741"/>
    </source>
</evidence>
<dbReference type="EMBL" id="AP024432">
    <property type="protein sequence ID" value="BCS05009.1"/>
    <property type="molecule type" value="Genomic_DNA"/>
</dbReference>
<reference evidence="8" key="1">
    <citation type="submission" date="2021-01" db="EMBL/GenBank/DDBJ databases">
        <authorList>
            <consortium name="Aspergillus luchuensis mut. kawachii IFO 4304 genome sequencing consortium"/>
            <person name="Kazuki M."/>
            <person name="Futagami T."/>
        </authorList>
    </citation>
    <scope>NUCLEOTIDE SEQUENCE</scope>
    <source>
        <strain evidence="8">IFO 4308</strain>
    </source>
</reference>
<feature type="compositionally biased region" description="Polar residues" evidence="7">
    <location>
        <begin position="940"/>
        <end position="952"/>
    </location>
</feature>
<feature type="coiled-coil region" evidence="6">
    <location>
        <begin position="588"/>
        <end position="759"/>
    </location>
</feature>
<dbReference type="InterPro" id="IPR044986">
    <property type="entry name" value="KIF15/KIN-12"/>
</dbReference>
<accession>A0A7R7WM83</accession>
<proteinExistence type="predicted"/>
<keyword evidence="9" id="KW-1185">Reference proteome</keyword>
<evidence type="ECO:0000256" key="6">
    <source>
        <dbReference type="SAM" id="Coils"/>
    </source>
</evidence>
<dbReference type="KEGG" id="aluc:AKAW2_80810S"/>